<sequence>MGLIDLILQSIRSRVSFPRIGFYDERNGLFLDLAYVTDNVIVMSLPAVSFPRKIYRNSLKDVLQFLEQRHSGHWAIFEFCKEGSGYTDKDFLFKVFHYPFPDHQPPPFRMIPEIIDLLSKHIQALENNVAVLHCKAGKGRSGMIACCYLVSENNLTVNSALFQFTKARIRKGYGDGITIMSQKRYISYVEKWTRIGRKYQELYIVISKLEIFGANKKIGCKIYGYDNENTIECLYTFLPPEMTINEATVICIPTIELICKSDICVEIYYQYKFKRVVLKDRCWFNVFFERLNDENEGFFSIEFQDFDHLKAYKNESRLFDKLVLKWKFL</sequence>
<name>A0ACB7CDY8_9ASCO</name>
<organism evidence="1 2">
    <name type="scientific">Pneumocystis oryctolagi</name>
    <dbReference type="NCBI Taxonomy" id="42067"/>
    <lineage>
        <taxon>Eukaryota</taxon>
        <taxon>Fungi</taxon>
        <taxon>Dikarya</taxon>
        <taxon>Ascomycota</taxon>
        <taxon>Taphrinomycotina</taxon>
        <taxon>Pneumocystomycetes</taxon>
        <taxon>Pneumocystaceae</taxon>
        <taxon>Pneumocystis</taxon>
    </lineage>
</organism>
<protein>
    <submittedName>
        <fullName evidence="1">Uncharacterized protein</fullName>
    </submittedName>
</protein>
<keyword evidence="2" id="KW-1185">Reference proteome</keyword>
<evidence type="ECO:0000313" key="2">
    <source>
        <dbReference type="Proteomes" id="UP000768646"/>
    </source>
</evidence>
<reference evidence="1 2" key="1">
    <citation type="journal article" date="2021" name="Commun. Biol.">
        <title>Genomic insights into the host specific adaptation of the Pneumocystis genus.</title>
        <authorList>
            <person name="Cisse O.H."/>
            <person name="Ma L."/>
            <person name="Dekker J.P."/>
            <person name="Khil P.P."/>
            <person name="Youn J.-H."/>
            <person name="Brenchley J.M."/>
            <person name="Blair R."/>
            <person name="Pahar B."/>
            <person name="Chabe M."/>
            <person name="Van Rompay K.K.A."/>
            <person name="Keesler R."/>
            <person name="Sukura A."/>
            <person name="Hirsch V."/>
            <person name="Kutty G."/>
            <person name="Liu Y."/>
            <person name="Peng L."/>
            <person name="Chen J."/>
            <person name="Song J."/>
            <person name="Weissenbacher-Lang C."/>
            <person name="Xu J."/>
            <person name="Upham N.S."/>
            <person name="Stajich J.E."/>
            <person name="Cuomo C.A."/>
            <person name="Cushion M.T."/>
            <person name="Kovacs J.A."/>
        </authorList>
    </citation>
    <scope>NUCLEOTIDE SEQUENCE [LARGE SCALE GENOMIC DNA]</scope>
    <source>
        <strain evidence="1 2">RABM</strain>
    </source>
</reference>
<dbReference type="Proteomes" id="UP000768646">
    <property type="component" value="Unassembled WGS sequence"/>
</dbReference>
<comment type="caution">
    <text evidence="1">The sequence shown here is derived from an EMBL/GenBank/DDBJ whole genome shotgun (WGS) entry which is preliminary data.</text>
</comment>
<proteinExistence type="predicted"/>
<gene>
    <name evidence="1" type="ORF">PORY_001348</name>
</gene>
<dbReference type="EMBL" id="JABTEG010000004">
    <property type="protein sequence ID" value="KAG4305178.1"/>
    <property type="molecule type" value="Genomic_DNA"/>
</dbReference>
<accession>A0ACB7CDY8</accession>
<evidence type="ECO:0000313" key="1">
    <source>
        <dbReference type="EMBL" id="KAG4305178.1"/>
    </source>
</evidence>